<protein>
    <submittedName>
        <fullName evidence="3">Manganese catalase family protein</fullName>
    </submittedName>
</protein>
<gene>
    <name evidence="3" type="ORF">ACFQ2O_20935</name>
</gene>
<comment type="caution">
    <text evidence="3">The sequence shown here is derived from an EMBL/GenBank/DDBJ whole genome shotgun (WGS) entry which is preliminary data.</text>
</comment>
<dbReference type="InterPro" id="IPR039377">
    <property type="entry name" value="Mn_catalase_dom"/>
</dbReference>
<accession>A0ABW3SX56</accession>
<dbReference type="InterPro" id="IPR012347">
    <property type="entry name" value="Ferritin-like"/>
</dbReference>
<name>A0ABW3SX56_9BACT</name>
<reference evidence="4" key="1">
    <citation type="journal article" date="2019" name="Int. J. Syst. Evol. Microbiol.">
        <title>The Global Catalogue of Microorganisms (GCM) 10K type strain sequencing project: providing services to taxonomists for standard genome sequencing and annotation.</title>
        <authorList>
            <consortium name="The Broad Institute Genomics Platform"/>
            <consortium name="The Broad Institute Genome Sequencing Center for Infectious Disease"/>
            <person name="Wu L."/>
            <person name="Ma J."/>
        </authorList>
    </citation>
    <scope>NUCLEOTIDE SEQUENCE [LARGE SCALE GENOMIC DNA]</scope>
    <source>
        <strain evidence="4">JCM 31319</strain>
    </source>
</reference>
<evidence type="ECO:0000313" key="4">
    <source>
        <dbReference type="Proteomes" id="UP001597094"/>
    </source>
</evidence>
<dbReference type="EMBL" id="JBHTLD010000345">
    <property type="protein sequence ID" value="MFD1188686.1"/>
    <property type="molecule type" value="Genomic_DNA"/>
</dbReference>
<evidence type="ECO:0000256" key="2">
    <source>
        <dbReference type="SAM" id="MobiDB-lite"/>
    </source>
</evidence>
<keyword evidence="4" id="KW-1185">Reference proteome</keyword>
<dbReference type="Proteomes" id="UP001597094">
    <property type="component" value="Unassembled WGS sequence"/>
</dbReference>
<dbReference type="Gene3D" id="1.20.1260.10">
    <property type="match status" value="1"/>
</dbReference>
<dbReference type="RefSeq" id="WP_377532701.1">
    <property type="nucleotide sequence ID" value="NZ_JBHTLD010000345.1"/>
</dbReference>
<sequence length="295" mass="32013">MFYHDNKLQYKVRVDKPNPAFANMLQQAIGGIEGEIRVCLQYLFQAWGSRGPQKYRDMLMETGTEEIAHIEMLATAVALNLEGAPMSMKDEMAKDKVIGAVMGGMNPRHVLSSGLAAMAVDSNGVPFNGSWVVGSGNLAADMYANVMAESTGRVLATRLWEATDDAGMKDMLAFLIARDTMHQNQWLAVLEELGGLKGVHPIPNSFPQAEENQEFNYSFFSTHIDAKNGANQEMANARWAQGPSMDGKGEFSLVNITPQGGIPQLAPPDPRGHAQKEQMTGSAGGGLVDKVKDIL</sequence>
<proteinExistence type="inferred from homology"/>
<dbReference type="SUPFAM" id="SSF47240">
    <property type="entry name" value="Ferritin-like"/>
    <property type="match status" value="1"/>
</dbReference>
<evidence type="ECO:0000313" key="3">
    <source>
        <dbReference type="EMBL" id="MFD1188686.1"/>
    </source>
</evidence>
<dbReference type="Pfam" id="PF05067">
    <property type="entry name" value="Mn_catalase"/>
    <property type="match status" value="1"/>
</dbReference>
<comment type="similarity">
    <text evidence="1">Belongs to the manganese catalase family.</text>
</comment>
<dbReference type="InterPro" id="IPR009078">
    <property type="entry name" value="Ferritin-like_SF"/>
</dbReference>
<evidence type="ECO:0000256" key="1">
    <source>
        <dbReference type="ARBA" id="ARBA00007644"/>
    </source>
</evidence>
<organism evidence="3 4">
    <name type="scientific">Pontibacter rugosus</name>
    <dbReference type="NCBI Taxonomy" id="1745966"/>
    <lineage>
        <taxon>Bacteria</taxon>
        <taxon>Pseudomonadati</taxon>
        <taxon>Bacteroidota</taxon>
        <taxon>Cytophagia</taxon>
        <taxon>Cytophagales</taxon>
        <taxon>Hymenobacteraceae</taxon>
        <taxon>Pontibacter</taxon>
    </lineage>
</organism>
<dbReference type="InterPro" id="IPR007760">
    <property type="entry name" value="Mn_catalase"/>
</dbReference>
<dbReference type="CDD" id="cd01051">
    <property type="entry name" value="Mn_catalase"/>
    <property type="match status" value="1"/>
</dbReference>
<feature type="region of interest" description="Disordered" evidence="2">
    <location>
        <begin position="261"/>
        <end position="287"/>
    </location>
</feature>